<dbReference type="RefSeq" id="WP_013542531.1">
    <property type="nucleotide sequence ID" value="NC_014931.1"/>
</dbReference>
<protein>
    <submittedName>
        <fullName evidence="5">RND efflux system, outer membrane lipoprotein, NodT family</fullName>
    </submittedName>
</protein>
<keyword evidence="2 4" id="KW-0472">Membrane</keyword>
<evidence type="ECO:0000313" key="6">
    <source>
        <dbReference type="Proteomes" id="UP000008917"/>
    </source>
</evidence>
<dbReference type="Gene3D" id="2.20.200.10">
    <property type="entry name" value="Outer membrane efflux proteins (OEP)"/>
    <property type="match status" value="1"/>
</dbReference>
<accession>E6V723</accession>
<organism evidence="5 6">
    <name type="scientific">Variovorax paradoxus (strain EPS)</name>
    <dbReference type="NCBI Taxonomy" id="595537"/>
    <lineage>
        <taxon>Bacteria</taxon>
        <taxon>Pseudomonadati</taxon>
        <taxon>Pseudomonadota</taxon>
        <taxon>Betaproteobacteria</taxon>
        <taxon>Burkholderiales</taxon>
        <taxon>Comamonadaceae</taxon>
        <taxon>Variovorax</taxon>
    </lineage>
</organism>
<feature type="compositionally biased region" description="Polar residues" evidence="3">
    <location>
        <begin position="158"/>
        <end position="169"/>
    </location>
</feature>
<feature type="region of interest" description="Disordered" evidence="3">
    <location>
        <begin position="503"/>
        <end position="527"/>
    </location>
</feature>
<dbReference type="InterPro" id="IPR003423">
    <property type="entry name" value="OMP_efflux"/>
</dbReference>
<evidence type="ECO:0000313" key="5">
    <source>
        <dbReference type="EMBL" id="ADU38319.1"/>
    </source>
</evidence>
<dbReference type="eggNOG" id="COG1538">
    <property type="taxonomic scope" value="Bacteria"/>
</dbReference>
<dbReference type="AlphaFoldDB" id="E6V723"/>
<dbReference type="PANTHER" id="PTHR30203">
    <property type="entry name" value="OUTER MEMBRANE CATION EFFLUX PROTEIN"/>
    <property type="match status" value="1"/>
</dbReference>
<evidence type="ECO:0000256" key="3">
    <source>
        <dbReference type="SAM" id="MobiDB-lite"/>
    </source>
</evidence>
<reference evidence="5 6" key="2">
    <citation type="journal article" date="2013" name="Genome Announc.">
        <title>Genome of the Root-Associated Plant Growth-Promoting Bacterium Variovorax paradoxus Strain EPS.</title>
        <authorList>
            <person name="Han J.I."/>
            <person name="Spain J.C."/>
            <person name="Leadbetter J.R."/>
            <person name="Ovchinnikova G."/>
            <person name="Goodwin L.A."/>
            <person name="Han C.S."/>
            <person name="Woyke T."/>
            <person name="Davenport K.W."/>
            <person name="Orwin P.M."/>
        </authorList>
    </citation>
    <scope>NUCLEOTIDE SEQUENCE [LARGE SCALE GENOMIC DNA]</scope>
    <source>
        <strain evidence="5 6">EPS</strain>
    </source>
</reference>
<feature type="compositionally biased region" description="Low complexity" evidence="3">
    <location>
        <begin position="512"/>
        <end position="527"/>
    </location>
</feature>
<feature type="compositionally biased region" description="Low complexity" evidence="3">
    <location>
        <begin position="143"/>
        <end position="157"/>
    </location>
</feature>
<comment type="subcellular location">
    <subcellularLocation>
        <location evidence="2">Cell membrane</location>
        <topology evidence="2">Lipid-anchor</topology>
    </subcellularLocation>
</comment>
<dbReference type="OrthoDB" id="9770517at2"/>
<dbReference type="GO" id="GO:0015562">
    <property type="term" value="F:efflux transmembrane transporter activity"/>
    <property type="evidence" value="ECO:0007669"/>
    <property type="project" value="InterPro"/>
</dbReference>
<name>E6V723_VARPE</name>
<dbReference type="Pfam" id="PF02321">
    <property type="entry name" value="OEP"/>
    <property type="match status" value="2"/>
</dbReference>
<evidence type="ECO:0000256" key="4">
    <source>
        <dbReference type="SAM" id="Phobius"/>
    </source>
</evidence>
<dbReference type="Proteomes" id="UP000008917">
    <property type="component" value="Chromosome"/>
</dbReference>
<keyword evidence="4" id="KW-1133">Transmembrane helix</keyword>
<dbReference type="SUPFAM" id="SSF56954">
    <property type="entry name" value="Outer membrane efflux proteins (OEP)"/>
    <property type="match status" value="1"/>
</dbReference>
<sequence length="527" mass="55404">MNASPTSSSVTPEKSQPFTLSLSKRRAGLRQAQPERFVLRLGVLALAAVLAGCAVGPAYKVPTSVASTAWKEQKTAEGWLPAAPADALDRGEWWKLFADPTLDELAGRVQVSNQNIAAAVANYTQAQALVRGERAALFPSVSFSGSGRRSGNVNSNSDTASPSNSFSASLNASWTPDVWGRLREAVSSAQANAQASEADLAAARLSAIGDLATNYFSLREADAEIVLLDETIAGYQRAFEITGNRYAAGIAAQTDVLQAQTQLVNAKADRVGLTRTRATLEHAIAMLVGVAPADFTLPAAKWTPTVPGVPTGVPSTLLQRRPDIAAAERSVASANAQIGIARAAYFPNIPLTASVGSTNASRVKDLFSSANTLWSLGFSVAQVVFDAGAIGASVDAAKAGHEAAVARYRQTVLTAFQAVEDQLTTGATLAQQEGFRREATLAADKTEQQLLNRYRAAQVSYTEVVTAQAAALNARRALVQLQVNRQASAIALIQAMGGGWQADWMSNNPDGTAATAQQQQPTVPRAQ</sequence>
<keyword evidence="2" id="KW-1134">Transmembrane beta strand</keyword>
<feature type="transmembrane region" description="Helical" evidence="4">
    <location>
        <begin position="37"/>
        <end position="59"/>
    </location>
</feature>
<dbReference type="STRING" id="595537.Varpa_4149"/>
<dbReference type="HOGENOM" id="CLU_012817_13_1_4"/>
<keyword evidence="2 5" id="KW-0449">Lipoprotein</keyword>
<dbReference type="PANTHER" id="PTHR30203:SF33">
    <property type="entry name" value="BLR4455 PROTEIN"/>
    <property type="match status" value="1"/>
</dbReference>
<proteinExistence type="inferred from homology"/>
<gene>
    <name evidence="5" type="ordered locus">Varpa_4149</name>
</gene>
<dbReference type="InterPro" id="IPR010131">
    <property type="entry name" value="MdtP/NodT-like"/>
</dbReference>
<dbReference type="GO" id="GO:0005886">
    <property type="term" value="C:plasma membrane"/>
    <property type="evidence" value="ECO:0007669"/>
    <property type="project" value="UniProtKB-SubCell"/>
</dbReference>
<keyword evidence="2" id="KW-0564">Palmitate</keyword>
<comment type="similarity">
    <text evidence="1 2">Belongs to the outer membrane factor (OMF) (TC 1.B.17) family.</text>
</comment>
<reference evidence="6" key="1">
    <citation type="submission" date="2010-12" db="EMBL/GenBank/DDBJ databases">
        <title>Complete sequence of Variovorax paradoxus EPS.</title>
        <authorList>
            <consortium name="US DOE Joint Genome Institute"/>
            <person name="Lucas S."/>
            <person name="Copeland A."/>
            <person name="Lapidus A."/>
            <person name="Cheng J.-F."/>
            <person name="Goodwin L."/>
            <person name="Pitluck S."/>
            <person name="Teshima H."/>
            <person name="Detter J.C."/>
            <person name="Han C."/>
            <person name="Tapia R."/>
            <person name="Land M."/>
            <person name="Hauser L."/>
            <person name="Kyrpides N."/>
            <person name="Ivanova N."/>
            <person name="Ovchinnikova G."/>
            <person name="Orwin P."/>
            <person name="Han J.-I.G."/>
            <person name="Woyke T."/>
        </authorList>
    </citation>
    <scope>NUCLEOTIDE SEQUENCE [LARGE SCALE GENOMIC DNA]</scope>
    <source>
        <strain evidence="6">EPS</strain>
    </source>
</reference>
<evidence type="ECO:0000256" key="2">
    <source>
        <dbReference type="RuleBase" id="RU362097"/>
    </source>
</evidence>
<keyword evidence="2 4" id="KW-0812">Transmembrane</keyword>
<feature type="region of interest" description="Disordered" evidence="3">
    <location>
        <begin position="143"/>
        <end position="169"/>
    </location>
</feature>
<dbReference type="NCBIfam" id="TIGR01845">
    <property type="entry name" value="outer_NodT"/>
    <property type="match status" value="1"/>
</dbReference>
<dbReference type="KEGG" id="vpe:Varpa_4149"/>
<dbReference type="EMBL" id="CP002417">
    <property type="protein sequence ID" value="ADU38319.1"/>
    <property type="molecule type" value="Genomic_DNA"/>
</dbReference>
<dbReference type="Gene3D" id="1.20.1600.10">
    <property type="entry name" value="Outer membrane efflux proteins (OEP)"/>
    <property type="match status" value="1"/>
</dbReference>
<evidence type="ECO:0000256" key="1">
    <source>
        <dbReference type="ARBA" id="ARBA00007613"/>
    </source>
</evidence>